<sequence length="228" mass="26429">MEQYVIIMWKPSIRKAGHMEFRKADETEMHEVSQLLAGAFKDYPLFEIIEKNNHKRYRLIRALQHLNTKVFLKKHTCLVAVEDNEILAAALVKNLQNKNNDMPDYIKIGGLPLLFKGLLPKTLQFLKLANSSEVNIEDSKRFDWYVDSFAVSHKTQGKGVGSRLLKECVFPYIAKNDGGIVSLVTNTGINRKFYMKNGFEEFKEENLKLKNESVKNWSYRMHIESTLN</sequence>
<dbReference type="PANTHER" id="PTHR42791:SF1">
    <property type="entry name" value="N-ACETYLTRANSFERASE DOMAIN-CONTAINING PROTEIN"/>
    <property type="match status" value="1"/>
</dbReference>
<feature type="domain" description="N-acetyltransferase" evidence="1">
    <location>
        <begin position="19"/>
        <end position="224"/>
    </location>
</feature>
<dbReference type="InterPro" id="IPR052523">
    <property type="entry name" value="Trichothecene_AcTrans"/>
</dbReference>
<dbReference type="AlphaFoldDB" id="A0A1G9ILU6"/>
<keyword evidence="3" id="KW-1185">Reference proteome</keyword>
<dbReference type="EMBL" id="FNFY01000035">
    <property type="protein sequence ID" value="SDL26132.1"/>
    <property type="molecule type" value="Genomic_DNA"/>
</dbReference>
<proteinExistence type="predicted"/>
<dbReference type="Pfam" id="PF13508">
    <property type="entry name" value="Acetyltransf_7"/>
    <property type="match status" value="1"/>
</dbReference>
<dbReference type="InterPro" id="IPR016181">
    <property type="entry name" value="Acyl_CoA_acyltransferase"/>
</dbReference>
<accession>A0A1G9ILU6</accession>
<evidence type="ECO:0000313" key="2">
    <source>
        <dbReference type="EMBL" id="SDL26132.1"/>
    </source>
</evidence>
<dbReference type="STRING" id="576118.SAMN05216216_1358"/>
<organism evidence="2 3">
    <name type="scientific">Lacicoccus qingdaonensis</name>
    <dbReference type="NCBI Taxonomy" id="576118"/>
    <lineage>
        <taxon>Bacteria</taxon>
        <taxon>Bacillati</taxon>
        <taxon>Bacillota</taxon>
        <taxon>Bacilli</taxon>
        <taxon>Bacillales</taxon>
        <taxon>Salinicoccaceae</taxon>
        <taxon>Lacicoccus</taxon>
    </lineage>
</organism>
<dbReference type="GO" id="GO:0016747">
    <property type="term" value="F:acyltransferase activity, transferring groups other than amino-acyl groups"/>
    <property type="evidence" value="ECO:0007669"/>
    <property type="project" value="InterPro"/>
</dbReference>
<dbReference type="PROSITE" id="PS51186">
    <property type="entry name" value="GNAT"/>
    <property type="match status" value="1"/>
</dbReference>
<name>A0A1G9ILU6_9BACL</name>
<evidence type="ECO:0000259" key="1">
    <source>
        <dbReference type="PROSITE" id="PS51186"/>
    </source>
</evidence>
<dbReference type="Proteomes" id="UP000199008">
    <property type="component" value="Unassembled WGS sequence"/>
</dbReference>
<dbReference type="InterPro" id="IPR000182">
    <property type="entry name" value="GNAT_dom"/>
</dbReference>
<dbReference type="CDD" id="cd04301">
    <property type="entry name" value="NAT_SF"/>
    <property type="match status" value="1"/>
</dbReference>
<reference evidence="3" key="1">
    <citation type="submission" date="2016-10" db="EMBL/GenBank/DDBJ databases">
        <authorList>
            <person name="Varghese N."/>
            <person name="Submissions S."/>
        </authorList>
    </citation>
    <scope>NUCLEOTIDE SEQUENCE [LARGE SCALE GENOMIC DNA]</scope>
    <source>
        <strain evidence="3">CGMCC 1.8895</strain>
    </source>
</reference>
<dbReference type="SUPFAM" id="SSF55729">
    <property type="entry name" value="Acyl-CoA N-acyltransferases (Nat)"/>
    <property type="match status" value="1"/>
</dbReference>
<gene>
    <name evidence="2" type="ORF">SAMN05216216_1358</name>
</gene>
<dbReference type="PANTHER" id="PTHR42791">
    <property type="entry name" value="GNAT FAMILY ACETYLTRANSFERASE"/>
    <property type="match status" value="1"/>
</dbReference>
<dbReference type="Gene3D" id="3.40.630.30">
    <property type="match status" value="1"/>
</dbReference>
<protein>
    <submittedName>
        <fullName evidence="2">Acetyltransferase (GNAT) domain-containing protein</fullName>
    </submittedName>
</protein>
<evidence type="ECO:0000313" key="3">
    <source>
        <dbReference type="Proteomes" id="UP000199008"/>
    </source>
</evidence>
<keyword evidence="2" id="KW-0808">Transferase</keyword>